<dbReference type="Proteomes" id="UP000264217">
    <property type="component" value="Unassembled WGS sequence"/>
</dbReference>
<keyword evidence="1" id="KW-0472">Membrane</keyword>
<evidence type="ECO:0000313" key="2">
    <source>
        <dbReference type="EMBL" id="RFZ91727.1"/>
    </source>
</evidence>
<name>A0A372NT07_9SPHI</name>
<dbReference type="AlphaFoldDB" id="A0A372NT07"/>
<sequence>MGFGFNLAFIFIVCPLAMIIALLWLISRKKIFGILLLVGFLGLCSLIALSALMEFINARKVLTRQDIYGEYVIDRPMFKGKQADWQYDHFKLELTPQNKFNFYLLDNGKVIKAYNGNISFNNNYTSPRLGIQPDSPVHHIISGNPTLYRGKFSYYYVFESAKFGNVFFKKGKWKPIE</sequence>
<reference evidence="2 3" key="1">
    <citation type="submission" date="2018-08" db="EMBL/GenBank/DDBJ databases">
        <title>Mucilaginibacter sp. MYSH2.</title>
        <authorList>
            <person name="Seo T."/>
        </authorList>
    </citation>
    <scope>NUCLEOTIDE SEQUENCE [LARGE SCALE GENOMIC DNA]</scope>
    <source>
        <strain evidence="2 3">MYSH2</strain>
    </source>
</reference>
<accession>A0A372NT07</accession>
<keyword evidence="1" id="KW-1133">Transmembrane helix</keyword>
<organism evidence="2 3">
    <name type="scientific">Mucilaginibacter conchicola</name>
    <dbReference type="NCBI Taxonomy" id="2303333"/>
    <lineage>
        <taxon>Bacteria</taxon>
        <taxon>Pseudomonadati</taxon>
        <taxon>Bacteroidota</taxon>
        <taxon>Sphingobacteriia</taxon>
        <taxon>Sphingobacteriales</taxon>
        <taxon>Sphingobacteriaceae</taxon>
        <taxon>Mucilaginibacter</taxon>
    </lineage>
</organism>
<gene>
    <name evidence="2" type="ORF">D0C36_09710</name>
</gene>
<protein>
    <submittedName>
        <fullName evidence="2">Uncharacterized protein</fullName>
    </submittedName>
</protein>
<feature type="transmembrane region" description="Helical" evidence="1">
    <location>
        <begin position="7"/>
        <end position="26"/>
    </location>
</feature>
<keyword evidence="3" id="KW-1185">Reference proteome</keyword>
<comment type="caution">
    <text evidence="2">The sequence shown here is derived from an EMBL/GenBank/DDBJ whole genome shotgun (WGS) entry which is preliminary data.</text>
</comment>
<dbReference type="EMBL" id="QWDC01000002">
    <property type="protein sequence ID" value="RFZ91727.1"/>
    <property type="molecule type" value="Genomic_DNA"/>
</dbReference>
<keyword evidence="1" id="KW-0812">Transmembrane</keyword>
<evidence type="ECO:0000313" key="3">
    <source>
        <dbReference type="Proteomes" id="UP000264217"/>
    </source>
</evidence>
<feature type="transmembrane region" description="Helical" evidence="1">
    <location>
        <begin position="32"/>
        <end position="56"/>
    </location>
</feature>
<evidence type="ECO:0000256" key="1">
    <source>
        <dbReference type="SAM" id="Phobius"/>
    </source>
</evidence>
<proteinExistence type="predicted"/>